<dbReference type="Proteomes" id="UP000234484">
    <property type="component" value="Unassembled WGS sequence"/>
</dbReference>
<feature type="transmembrane region" description="Helical" evidence="2">
    <location>
        <begin position="133"/>
        <end position="152"/>
    </location>
</feature>
<keyword evidence="2" id="KW-0812">Transmembrane</keyword>
<dbReference type="EMBL" id="AOIC01000005">
    <property type="protein sequence ID" value="ELY74126.1"/>
    <property type="molecule type" value="Genomic_DNA"/>
</dbReference>
<evidence type="ECO:0000256" key="2">
    <source>
        <dbReference type="SAM" id="Phobius"/>
    </source>
</evidence>
<proteinExistence type="predicted"/>
<sequence>MASCRQRSKPTTRAFGTRRGTSTTGIERRRIGSSTDRAVRADRERPSRETDGRGHCDGRRSNFVRSTVDSLGPTSPIVSLGIGRGVQRIAIDRLVLAVVAVFWTVALGTWGLGYVFTTAGIDGGIVFEAVRTIWFAVVYLIALVVSVLTVVGRELRREIAARR</sequence>
<organism evidence="3 5">
    <name type="scientific">Natronobacterium gregoryi (strain ATCC 43098 / DSM 3393 / CCM 3738 / CIP 104747 / IAM 13177 / JCM 8860 / NBRC 102187 / NCIMB 2189 / SP2)</name>
    <dbReference type="NCBI Taxonomy" id="797304"/>
    <lineage>
        <taxon>Archaea</taxon>
        <taxon>Methanobacteriati</taxon>
        <taxon>Methanobacteriota</taxon>
        <taxon>Stenosarchaea group</taxon>
        <taxon>Halobacteria</taxon>
        <taxon>Halobacteriales</taxon>
        <taxon>Natrialbaceae</taxon>
        <taxon>Natronobacterium</taxon>
    </lineage>
</organism>
<gene>
    <name evidence="3" type="ORF">C490_00680</name>
    <name evidence="4" type="ORF">CYV19_00070</name>
</gene>
<evidence type="ECO:0000313" key="3">
    <source>
        <dbReference type="EMBL" id="ELY74126.1"/>
    </source>
</evidence>
<evidence type="ECO:0000313" key="4">
    <source>
        <dbReference type="EMBL" id="PLK22111.1"/>
    </source>
</evidence>
<evidence type="ECO:0000313" key="6">
    <source>
        <dbReference type="Proteomes" id="UP000234484"/>
    </source>
</evidence>
<protein>
    <submittedName>
        <fullName evidence="3">Uncharacterized protein</fullName>
    </submittedName>
</protein>
<reference evidence="4 6" key="2">
    <citation type="submission" date="2017-12" db="EMBL/GenBank/DDBJ databases">
        <title>The characterization of oligonucleotides binding to NgAgo.</title>
        <authorList>
            <person name="Jiang L."/>
            <person name="He B."/>
            <person name="Kang J."/>
            <person name="Yu M."/>
            <person name="Li N."/>
            <person name="Fang Y."/>
            <person name="Tang Z."/>
            <person name="Wu P."/>
            <person name="Yao P."/>
            <person name="Huang J."/>
        </authorList>
    </citation>
    <scope>NUCLEOTIDE SEQUENCE [LARGE SCALE GENOMIC DNA]</scope>
    <source>
        <strain evidence="4 6">SP2</strain>
        <tissue evidence="4">Freeze-dried powder thallus</tissue>
    </source>
</reference>
<accession>L9YKD7</accession>
<dbReference type="AlphaFoldDB" id="L9YKD7"/>
<name>L9YKD7_NATGS</name>
<keyword evidence="2" id="KW-0472">Membrane</keyword>
<reference evidence="3 5" key="1">
    <citation type="journal article" date="2014" name="PLoS Genet.">
        <title>Phylogenetically driven sequencing of extremely halophilic archaea reveals strategies for static and dynamic osmo-response.</title>
        <authorList>
            <person name="Becker E.A."/>
            <person name="Seitzer P.M."/>
            <person name="Tritt A."/>
            <person name="Larsen D."/>
            <person name="Krusor M."/>
            <person name="Yao A.I."/>
            <person name="Wu D."/>
            <person name="Madern D."/>
            <person name="Eisen J.A."/>
            <person name="Darling A.E."/>
            <person name="Facciotti M.T."/>
        </authorList>
    </citation>
    <scope>NUCLEOTIDE SEQUENCE [LARGE SCALE GENOMIC DNA]</scope>
    <source>
        <strain evidence="3 5">SP2</strain>
    </source>
</reference>
<feature type="region of interest" description="Disordered" evidence="1">
    <location>
        <begin position="1"/>
        <end position="59"/>
    </location>
</feature>
<evidence type="ECO:0000256" key="1">
    <source>
        <dbReference type="SAM" id="MobiDB-lite"/>
    </source>
</evidence>
<comment type="caution">
    <text evidence="3">The sequence shown here is derived from an EMBL/GenBank/DDBJ whole genome shotgun (WGS) entry which is preliminary data.</text>
</comment>
<dbReference type="Proteomes" id="UP000011613">
    <property type="component" value="Unassembled WGS sequence"/>
</dbReference>
<evidence type="ECO:0000313" key="5">
    <source>
        <dbReference type="Proteomes" id="UP000011613"/>
    </source>
</evidence>
<dbReference type="RefSeq" id="WP_005575584.1">
    <property type="nucleotide sequence ID" value="NZ_PKKI01000001.1"/>
</dbReference>
<keyword evidence="2" id="KW-1133">Transmembrane helix</keyword>
<feature type="transmembrane region" description="Helical" evidence="2">
    <location>
        <begin position="94"/>
        <end position="113"/>
    </location>
</feature>
<feature type="compositionally biased region" description="Basic and acidic residues" evidence="1">
    <location>
        <begin position="37"/>
        <end position="59"/>
    </location>
</feature>
<feature type="compositionally biased region" description="Basic residues" evidence="1">
    <location>
        <begin position="1"/>
        <end position="10"/>
    </location>
</feature>
<dbReference type="EMBL" id="PKKI01000001">
    <property type="protein sequence ID" value="PLK22111.1"/>
    <property type="molecule type" value="Genomic_DNA"/>
</dbReference>